<feature type="region of interest" description="Disordered" evidence="6">
    <location>
        <begin position="190"/>
        <end position="216"/>
    </location>
</feature>
<feature type="domain" description="C3H1-type" evidence="7">
    <location>
        <begin position="218"/>
        <end position="246"/>
    </location>
</feature>
<feature type="compositionally biased region" description="Basic and acidic residues" evidence="6">
    <location>
        <begin position="204"/>
        <end position="216"/>
    </location>
</feature>
<evidence type="ECO:0000256" key="1">
    <source>
        <dbReference type="ARBA" id="ARBA00022723"/>
    </source>
</evidence>
<feature type="region of interest" description="Disordered" evidence="6">
    <location>
        <begin position="332"/>
        <end position="379"/>
    </location>
</feature>
<dbReference type="GO" id="GO:0003677">
    <property type="term" value="F:DNA binding"/>
    <property type="evidence" value="ECO:0007669"/>
    <property type="project" value="UniProtKB-KW"/>
</dbReference>
<evidence type="ECO:0000256" key="2">
    <source>
        <dbReference type="ARBA" id="ARBA00022771"/>
    </source>
</evidence>
<organism evidence="8 9">
    <name type="scientific">Acorus calamus</name>
    <name type="common">Sweet flag</name>
    <dbReference type="NCBI Taxonomy" id="4465"/>
    <lineage>
        <taxon>Eukaryota</taxon>
        <taxon>Viridiplantae</taxon>
        <taxon>Streptophyta</taxon>
        <taxon>Embryophyta</taxon>
        <taxon>Tracheophyta</taxon>
        <taxon>Spermatophyta</taxon>
        <taxon>Magnoliopsida</taxon>
        <taxon>Liliopsida</taxon>
        <taxon>Acoraceae</taxon>
        <taxon>Acorus</taxon>
    </lineage>
</organism>
<evidence type="ECO:0000256" key="4">
    <source>
        <dbReference type="ARBA" id="ARBA00023125"/>
    </source>
</evidence>
<dbReference type="EMBL" id="JAUJYO010000004">
    <property type="protein sequence ID" value="KAK1319733.1"/>
    <property type="molecule type" value="Genomic_DNA"/>
</dbReference>
<dbReference type="AlphaFoldDB" id="A0AAV9F612"/>
<proteinExistence type="predicted"/>
<evidence type="ECO:0000256" key="6">
    <source>
        <dbReference type="SAM" id="MobiDB-lite"/>
    </source>
</evidence>
<keyword evidence="1 5" id="KW-0479">Metal-binding</keyword>
<gene>
    <name evidence="8" type="ORF">QJS10_CPB04g01673</name>
</gene>
<feature type="zinc finger region" description="C3H1-type" evidence="5">
    <location>
        <begin position="261"/>
        <end position="289"/>
    </location>
</feature>
<dbReference type="InterPro" id="IPR050974">
    <property type="entry name" value="Plant_ZF_CCCH"/>
</dbReference>
<feature type="domain" description="C3H1-type" evidence="7">
    <location>
        <begin position="300"/>
        <end position="328"/>
    </location>
</feature>
<feature type="zinc finger region" description="C3H1-type" evidence="5">
    <location>
        <begin position="218"/>
        <end position="246"/>
    </location>
</feature>
<protein>
    <recommendedName>
        <fullName evidence="7">C3H1-type domain-containing protein</fullName>
    </recommendedName>
</protein>
<dbReference type="PANTHER" id="PTHR12506">
    <property type="entry name" value="PROTEIN PHOSPHATASE RELATED"/>
    <property type="match status" value="1"/>
</dbReference>
<dbReference type="Pfam" id="PF00642">
    <property type="entry name" value="zf-CCCH"/>
    <property type="match status" value="3"/>
</dbReference>
<keyword evidence="3 5" id="KW-0862">Zinc</keyword>
<evidence type="ECO:0000256" key="5">
    <source>
        <dbReference type="PROSITE-ProRule" id="PRU00723"/>
    </source>
</evidence>
<feature type="zinc finger region" description="C3H1-type" evidence="5">
    <location>
        <begin position="300"/>
        <end position="328"/>
    </location>
</feature>
<dbReference type="SMART" id="SM00356">
    <property type="entry name" value="ZnF_C3H1"/>
    <property type="match status" value="3"/>
</dbReference>
<sequence>MGNSSNAMRKQAVPGTPTTSSTSTTTTNSAVKESGPSDLVSPKDFEAIAYVGALGREAVPGTPTSAAATSTVKESGLSDSVSPKDFEEFIYFGQCGAVGRQPVQETLTTTSTANESEPSHRQRRGIRIVRNDGFQECLVDRDVGALGGQTAPDTLTTTASIIKEAEPSDSASAFPNEGAEFENLVLEEAAKEEEGGSSTSGASAKDEIQGDGEGHQRRPRQRVCVFYVKTGRCTRGSNCRFYHPSKVKGQIHRDEEEVLDKPGAKTCKYFLMSGACKYGSTCKFSHSQEPELNLFGLPIRPGEKECSFYMRTGSCKFAANCRFHHPDPTAVTGSDSMDSHSNDPSQSYTQEASPSPIPSWSPSHMPGLDISPGVIHPDPEWNSLQAPVVPYPPEWVMQEPPFSVANDSPKVPKTFPINKIHRSMNFLRGLANPSAPTTRKRGTVNTSHVSTIIQR</sequence>
<reference evidence="8" key="2">
    <citation type="submission" date="2023-06" db="EMBL/GenBank/DDBJ databases">
        <authorList>
            <person name="Ma L."/>
            <person name="Liu K.-W."/>
            <person name="Li Z."/>
            <person name="Hsiao Y.-Y."/>
            <person name="Qi Y."/>
            <person name="Fu T."/>
            <person name="Tang G."/>
            <person name="Zhang D."/>
            <person name="Sun W.-H."/>
            <person name="Liu D.-K."/>
            <person name="Li Y."/>
            <person name="Chen G.-Z."/>
            <person name="Liu X.-D."/>
            <person name="Liao X.-Y."/>
            <person name="Jiang Y.-T."/>
            <person name="Yu X."/>
            <person name="Hao Y."/>
            <person name="Huang J."/>
            <person name="Zhao X.-W."/>
            <person name="Ke S."/>
            <person name="Chen Y.-Y."/>
            <person name="Wu W.-L."/>
            <person name="Hsu J.-L."/>
            <person name="Lin Y.-F."/>
            <person name="Huang M.-D."/>
            <person name="Li C.-Y."/>
            <person name="Huang L."/>
            <person name="Wang Z.-W."/>
            <person name="Zhao X."/>
            <person name="Zhong W.-Y."/>
            <person name="Peng D.-H."/>
            <person name="Ahmad S."/>
            <person name="Lan S."/>
            <person name="Zhang J.-S."/>
            <person name="Tsai W.-C."/>
            <person name="Van De Peer Y."/>
            <person name="Liu Z.-J."/>
        </authorList>
    </citation>
    <scope>NUCLEOTIDE SEQUENCE</scope>
    <source>
        <strain evidence="8">CP</strain>
        <tissue evidence="8">Leaves</tissue>
    </source>
</reference>
<keyword evidence="9" id="KW-1185">Reference proteome</keyword>
<comment type="caution">
    <text evidence="8">The sequence shown here is derived from an EMBL/GenBank/DDBJ whole genome shotgun (WGS) entry which is preliminary data.</text>
</comment>
<keyword evidence="2 5" id="KW-0863">Zinc-finger</keyword>
<feature type="region of interest" description="Disordered" evidence="6">
    <location>
        <begin position="431"/>
        <end position="455"/>
    </location>
</feature>
<dbReference type="GO" id="GO:0003729">
    <property type="term" value="F:mRNA binding"/>
    <property type="evidence" value="ECO:0007669"/>
    <property type="project" value="TreeGrafter"/>
</dbReference>
<feature type="compositionally biased region" description="Low complexity" evidence="6">
    <location>
        <begin position="16"/>
        <end position="29"/>
    </location>
</feature>
<dbReference type="PANTHER" id="PTHR12506:SF75">
    <property type="entry name" value="ZINC FINGER CCCH DOMAIN-CONTAINING PROTEIN 67-LIKE"/>
    <property type="match status" value="1"/>
</dbReference>
<name>A0AAV9F612_ACOCL</name>
<dbReference type="SUPFAM" id="SSF90229">
    <property type="entry name" value="CCCH zinc finger"/>
    <property type="match status" value="3"/>
</dbReference>
<feature type="compositionally biased region" description="Polar residues" evidence="6">
    <location>
        <begin position="443"/>
        <end position="455"/>
    </location>
</feature>
<dbReference type="InterPro" id="IPR000571">
    <property type="entry name" value="Znf_CCCH"/>
</dbReference>
<dbReference type="PROSITE" id="PS50103">
    <property type="entry name" value="ZF_C3H1"/>
    <property type="match status" value="3"/>
</dbReference>
<reference evidence="8" key="1">
    <citation type="journal article" date="2023" name="Nat. Commun.">
        <title>Diploid and tetraploid genomes of Acorus and the evolution of monocots.</title>
        <authorList>
            <person name="Ma L."/>
            <person name="Liu K.W."/>
            <person name="Li Z."/>
            <person name="Hsiao Y.Y."/>
            <person name="Qi Y."/>
            <person name="Fu T."/>
            <person name="Tang G.D."/>
            <person name="Zhang D."/>
            <person name="Sun W.H."/>
            <person name="Liu D.K."/>
            <person name="Li Y."/>
            <person name="Chen G.Z."/>
            <person name="Liu X.D."/>
            <person name="Liao X.Y."/>
            <person name="Jiang Y.T."/>
            <person name="Yu X."/>
            <person name="Hao Y."/>
            <person name="Huang J."/>
            <person name="Zhao X.W."/>
            <person name="Ke S."/>
            <person name="Chen Y.Y."/>
            <person name="Wu W.L."/>
            <person name="Hsu J.L."/>
            <person name="Lin Y.F."/>
            <person name="Huang M.D."/>
            <person name="Li C.Y."/>
            <person name="Huang L."/>
            <person name="Wang Z.W."/>
            <person name="Zhao X."/>
            <person name="Zhong W.Y."/>
            <person name="Peng D.H."/>
            <person name="Ahmad S."/>
            <person name="Lan S."/>
            <person name="Zhang J.S."/>
            <person name="Tsai W.C."/>
            <person name="Van de Peer Y."/>
            <person name="Liu Z.J."/>
        </authorList>
    </citation>
    <scope>NUCLEOTIDE SEQUENCE</scope>
    <source>
        <strain evidence="8">CP</strain>
    </source>
</reference>
<accession>A0AAV9F612</accession>
<feature type="domain" description="C3H1-type" evidence="7">
    <location>
        <begin position="261"/>
        <end position="289"/>
    </location>
</feature>
<evidence type="ECO:0000256" key="3">
    <source>
        <dbReference type="ARBA" id="ARBA00022833"/>
    </source>
</evidence>
<feature type="compositionally biased region" description="Polar residues" evidence="6">
    <location>
        <begin position="342"/>
        <end position="352"/>
    </location>
</feature>
<evidence type="ECO:0000259" key="7">
    <source>
        <dbReference type="PROSITE" id="PS50103"/>
    </source>
</evidence>
<dbReference type="GO" id="GO:0008270">
    <property type="term" value="F:zinc ion binding"/>
    <property type="evidence" value="ECO:0007669"/>
    <property type="project" value="UniProtKB-KW"/>
</dbReference>
<dbReference type="Proteomes" id="UP001180020">
    <property type="component" value="Unassembled WGS sequence"/>
</dbReference>
<feature type="region of interest" description="Disordered" evidence="6">
    <location>
        <begin position="1"/>
        <end position="42"/>
    </location>
</feature>
<evidence type="ECO:0000313" key="8">
    <source>
        <dbReference type="EMBL" id="KAK1319733.1"/>
    </source>
</evidence>
<dbReference type="InterPro" id="IPR036855">
    <property type="entry name" value="Znf_CCCH_sf"/>
</dbReference>
<evidence type="ECO:0000313" key="9">
    <source>
        <dbReference type="Proteomes" id="UP001180020"/>
    </source>
</evidence>
<keyword evidence="4" id="KW-0238">DNA-binding</keyword>
<dbReference type="Gene3D" id="4.10.1000.10">
    <property type="entry name" value="Zinc finger, CCCH-type"/>
    <property type="match status" value="2"/>
</dbReference>
<feature type="compositionally biased region" description="Low complexity" evidence="6">
    <location>
        <begin position="58"/>
        <end position="72"/>
    </location>
</feature>
<feature type="region of interest" description="Disordered" evidence="6">
    <location>
        <begin position="56"/>
        <end position="79"/>
    </location>
</feature>